<feature type="compositionally biased region" description="Basic and acidic residues" evidence="2">
    <location>
        <begin position="1"/>
        <end position="10"/>
    </location>
</feature>
<dbReference type="RefSeq" id="XP_067179015.1">
    <property type="nucleotide sequence ID" value="XM_067322218.1"/>
</dbReference>
<feature type="region of interest" description="Disordered" evidence="2">
    <location>
        <begin position="1252"/>
        <end position="1398"/>
    </location>
</feature>
<dbReference type="PANTHER" id="PTHR18956:SF6">
    <property type="entry name" value="HYALURONAN MEDIATED MOTILITY RECEPTOR"/>
    <property type="match status" value="1"/>
</dbReference>
<evidence type="ECO:0000313" key="4">
    <source>
        <dbReference type="EMBL" id="KAG5479460.1"/>
    </source>
</evidence>
<accession>A0A836H8D5</accession>
<keyword evidence="1" id="KW-0175">Coiled coil</keyword>
<feature type="compositionally biased region" description="Low complexity" evidence="2">
    <location>
        <begin position="147"/>
        <end position="159"/>
    </location>
</feature>
<proteinExistence type="predicted"/>
<gene>
    <name evidence="4" type="ORF">LSCM1_04723</name>
</gene>
<keyword evidence="5" id="KW-1185">Reference proteome</keyword>
<sequence>MEGRKLKRYDSAPLPAGATAAPRGAAVHVSNIPRSYVAQPGSLPTPPTATQPASAAASAPAATTSYEKQLVDYYTCMEEDNKNLLKFYDAHTSDIAALRVLVQERKYKDAIFTAMEAKTASIDAFLKELMDLTGTTRGLRARRDANSAKSAAGKSSPAARPEAIVSMDEVRDAVQKQQHALAAARRNEERQKLVIQALEKEVAALKCTGQCAAARSETQKCALTESNDATADEDCCLPGTAKELRDAQRTIRELKRQLTKAACDAKDSAATVKKLQQQCTVHLQALQCRDEELAGLRSTLDCKERLITALEAKVHKQKSTSEAHQGASKPGPRDSRTNSAPVTADHHSSSGETSTDRLIVTHHYRLLGGQAFVDGHCFSPESFKDAFLRSVSTLLRVPYGYLTSVEVRTHTEAVSVEFDVRHPARVKEDEIDFSLLSHDYPELRTFLDKAKAELATRKPPDRNAKRIKELEAALAERVGEVDSLRRAMRSLEASLSRRDADRETLDTDMDNALRETEATVKEVYEALQSTQQEAQELQKALAMKSTQLRVSERAKAAVQDAAAAAEKKFKTELAALHEQLATAQAAVDQAREEATRTLLQRQADEKVELLMSTFRFSVALPTESAQCAANRLLEEAQQTRVLHALLLCHAARCAGAVPVVTKECSLGDGAATLEVAVNLAFYAGKKDAEAVKVEMTKKLSSDPCNVALEYLRMCSDAFKREAATVLDAQRAVREAEQRVTTAISASQAEMQQAQNTQRAAEAWKLREIHARVSSVLPGGSADASSVLERIGQLVSRLTAAESAARRLEEESRRATQLSADAQQERERLEHALSGLTARCTELSVAKEQLAERVGTLEAQLRNQQTSSGDSGGALEEKLKRLEATLSAKTAAAESERNRMLEEHRTASIFAAARLAEVEEALAMKEVALAELQSKMASSGPGVDSGASAEEAALREALRLAKEERTALARQVREMDTDMSDLSNIQASMQRELEAAQQELRAKKHDFDLLVKQLIRMEEREKRRAAEQHSVPVSPRRQNEDAERDDVARESLVVLTNSNTTLQQCLRRLQCVVTSMGMEASLSPGSAADRAGAAGGCGSETDSGRAVDDNSGTRRSGHRKSALGTTVSRAATDHRKLLAQLADLLLPLLDKLDIPASRETASKSFHCCGTTAAAMADAATASPSVKIQACTVKHPPRSAPFSRTASASAAMGAETSGHASTANFAVAREAANASYGNTPKRGTASDTALGVAVSSSGGKTTVDAAPRLDFSRQTSSRTYIRSNTSTSAAASTGGAGLPPAAAAAGTGDSPSSGGRINSSGAAIRGSGGERKEEKSNEQPKCGVSSSGGALAASAAGNSASPTNAPSGARRSAAPTSTAKATALRRSNTTATFSGGRGSNSAIEASLMRTACGHRGLPTMSTAATDSSGSFASHMKRARATHM</sequence>
<evidence type="ECO:0000256" key="2">
    <source>
        <dbReference type="SAM" id="MobiDB-lite"/>
    </source>
</evidence>
<dbReference type="KEGG" id="lmat:92514730"/>
<feature type="domain" description="Flagellar attachment zone protein 1 conserved" evidence="3">
    <location>
        <begin position="359"/>
        <end position="448"/>
    </location>
</feature>
<feature type="compositionally biased region" description="Low complexity" evidence="2">
    <location>
        <begin position="1281"/>
        <end position="1313"/>
    </location>
</feature>
<dbReference type="InterPro" id="IPR056614">
    <property type="entry name" value="FAZ1_cons"/>
</dbReference>
<evidence type="ECO:0000259" key="3">
    <source>
        <dbReference type="Pfam" id="PF23398"/>
    </source>
</evidence>
<name>A0A836H8D5_9TRYP</name>
<dbReference type="OrthoDB" id="267039at2759"/>
<feature type="region of interest" description="Disordered" evidence="2">
    <location>
        <begin position="1"/>
        <end position="20"/>
    </location>
</feature>
<feature type="compositionally biased region" description="Basic and acidic residues" evidence="2">
    <location>
        <begin position="1326"/>
        <end position="1336"/>
    </location>
</feature>
<reference evidence="4 5" key="1">
    <citation type="submission" date="2021-03" db="EMBL/GenBank/DDBJ databases">
        <title>Leishmania (Mundinia) martiniquensis Genome sequencing and assembly.</title>
        <authorList>
            <person name="Almutairi H."/>
            <person name="Gatherer D."/>
        </authorList>
    </citation>
    <scope>NUCLEOTIDE SEQUENCE [LARGE SCALE GENOMIC DNA]</scope>
    <source>
        <strain evidence="4">LSCM1</strain>
    </source>
</reference>
<feature type="compositionally biased region" description="Polar residues" evidence="2">
    <location>
        <begin position="1270"/>
        <end position="1280"/>
    </location>
</feature>
<protein>
    <recommendedName>
        <fullName evidence="3">Flagellar attachment zone protein 1 conserved domain-containing protein</fullName>
    </recommendedName>
</protein>
<organism evidence="4 5">
    <name type="scientific">Leishmania martiniquensis</name>
    <dbReference type="NCBI Taxonomy" id="1580590"/>
    <lineage>
        <taxon>Eukaryota</taxon>
        <taxon>Discoba</taxon>
        <taxon>Euglenozoa</taxon>
        <taxon>Kinetoplastea</taxon>
        <taxon>Metakinetoplastina</taxon>
        <taxon>Trypanosomatida</taxon>
        <taxon>Trypanosomatidae</taxon>
        <taxon>Leishmaniinae</taxon>
        <taxon>Leishmania</taxon>
    </lineage>
</organism>
<dbReference type="GO" id="GO:0005540">
    <property type="term" value="F:hyaluronic acid binding"/>
    <property type="evidence" value="ECO:0007669"/>
    <property type="project" value="InterPro"/>
</dbReference>
<feature type="coiled-coil region" evidence="1">
    <location>
        <begin position="573"/>
        <end position="600"/>
    </location>
</feature>
<comment type="caution">
    <text evidence="4">The sequence shown here is derived from an EMBL/GenBank/DDBJ whole genome shotgun (WGS) entry which is preliminary data.</text>
</comment>
<feature type="compositionally biased region" description="Polar residues" evidence="2">
    <location>
        <begin position="1383"/>
        <end position="1398"/>
    </location>
</feature>
<feature type="region of interest" description="Disordered" evidence="2">
    <location>
        <begin position="1080"/>
        <end position="1126"/>
    </location>
</feature>
<feature type="compositionally biased region" description="Polar residues" evidence="2">
    <location>
        <begin position="1419"/>
        <end position="1429"/>
    </location>
</feature>
<feature type="coiled-coil region" evidence="1">
    <location>
        <begin position="513"/>
        <end position="547"/>
    </location>
</feature>
<feature type="region of interest" description="Disordered" evidence="2">
    <location>
        <begin position="313"/>
        <end position="355"/>
    </location>
</feature>
<dbReference type="InterPro" id="IPR026203">
    <property type="entry name" value="IHABP"/>
</dbReference>
<feature type="region of interest" description="Disordered" evidence="2">
    <location>
        <begin position="1419"/>
        <end position="1441"/>
    </location>
</feature>
<feature type="compositionally biased region" description="Basic residues" evidence="2">
    <location>
        <begin position="1432"/>
        <end position="1441"/>
    </location>
</feature>
<feature type="compositionally biased region" description="Basic and acidic residues" evidence="2">
    <location>
        <begin position="1036"/>
        <end position="1045"/>
    </location>
</feature>
<feature type="coiled-coil region" evidence="1">
    <location>
        <begin position="167"/>
        <end position="201"/>
    </location>
</feature>
<feature type="coiled-coil region" evidence="1">
    <location>
        <begin position="790"/>
        <end position="1012"/>
    </location>
</feature>
<feature type="region of interest" description="Disordered" evidence="2">
    <location>
        <begin position="1020"/>
        <end position="1045"/>
    </location>
</feature>
<feature type="compositionally biased region" description="Basic and acidic residues" evidence="2">
    <location>
        <begin position="1101"/>
        <end position="1111"/>
    </location>
</feature>
<dbReference type="PANTHER" id="PTHR18956">
    <property type="entry name" value="HYALURONAN MEDIATED MOTILITY RECEPTOR"/>
    <property type="match status" value="1"/>
</dbReference>
<feature type="coiled-coil region" evidence="1">
    <location>
        <begin position="237"/>
        <end position="264"/>
    </location>
</feature>
<feature type="region of interest" description="Disordered" evidence="2">
    <location>
        <begin position="140"/>
        <end position="160"/>
    </location>
</feature>
<feature type="compositionally biased region" description="Low complexity" evidence="2">
    <location>
        <begin position="1343"/>
        <end position="1380"/>
    </location>
</feature>
<dbReference type="Proteomes" id="UP000673552">
    <property type="component" value="Chromosome 21"/>
</dbReference>
<evidence type="ECO:0000313" key="5">
    <source>
        <dbReference type="Proteomes" id="UP000673552"/>
    </source>
</evidence>
<feature type="region of interest" description="Disordered" evidence="2">
    <location>
        <begin position="38"/>
        <end position="61"/>
    </location>
</feature>
<dbReference type="Pfam" id="PF23398">
    <property type="entry name" value="FAZ1_cons"/>
    <property type="match status" value="1"/>
</dbReference>
<evidence type="ECO:0000256" key="1">
    <source>
        <dbReference type="SAM" id="Coils"/>
    </source>
</evidence>
<feature type="compositionally biased region" description="Low complexity" evidence="2">
    <location>
        <begin position="50"/>
        <end position="61"/>
    </location>
</feature>
<dbReference type="GeneID" id="92514730"/>
<dbReference type="EMBL" id="JAFEUZ010000021">
    <property type="protein sequence ID" value="KAG5479460.1"/>
    <property type="molecule type" value="Genomic_DNA"/>
</dbReference>